<protein>
    <submittedName>
        <fullName evidence="3">PIN domain protein</fullName>
    </submittedName>
</protein>
<dbReference type="InterPro" id="IPR051619">
    <property type="entry name" value="TypeII_TA_RNase_PINc/VapC"/>
</dbReference>
<feature type="domain" description="PIN" evidence="2">
    <location>
        <begin position="4"/>
        <end position="126"/>
    </location>
</feature>
<dbReference type="EMBL" id="LAOJ01000001">
    <property type="protein sequence ID" value="KJV92794.1"/>
    <property type="molecule type" value="Genomic_DNA"/>
</dbReference>
<reference evidence="3 4" key="1">
    <citation type="submission" date="2015-02" db="EMBL/GenBank/DDBJ databases">
        <title>Genome Sequencing of Rickettsiales.</title>
        <authorList>
            <person name="Daugherty S.C."/>
            <person name="Su Q."/>
            <person name="Abolude K."/>
            <person name="Beier-Sexton M."/>
            <person name="Carlyon J.A."/>
            <person name="Carter R."/>
            <person name="Day N.P."/>
            <person name="Dumler S.J."/>
            <person name="Dyachenko V."/>
            <person name="Godinez A."/>
            <person name="Kurtti T.J."/>
            <person name="Lichay M."/>
            <person name="Mullins K.E."/>
            <person name="Ott S."/>
            <person name="Pappas-Brown V."/>
            <person name="Paris D.H."/>
            <person name="Patel P."/>
            <person name="Richards A.L."/>
            <person name="Sadzewicz L."/>
            <person name="Sears K."/>
            <person name="Seidman D."/>
            <person name="Sengamalay N."/>
            <person name="Stenos J."/>
            <person name="Tallon L.J."/>
            <person name="Vincent G."/>
            <person name="Fraser C.M."/>
            <person name="Munderloh U."/>
            <person name="Dunning-Hotopp J.C."/>
        </authorList>
    </citation>
    <scope>NUCLEOTIDE SEQUENCE [LARGE SCALE GENOMIC DNA]</scope>
    <source>
        <strain evidence="3 4">RML Mogi</strain>
    </source>
</reference>
<dbReference type="SUPFAM" id="SSF88723">
    <property type="entry name" value="PIN domain-like"/>
    <property type="match status" value="1"/>
</dbReference>
<evidence type="ECO:0000256" key="1">
    <source>
        <dbReference type="ARBA" id="ARBA00022842"/>
    </source>
</evidence>
<organism evidence="3 4">
    <name type="scientific">Rickettsia bellii str. RML Mogi</name>
    <dbReference type="NCBI Taxonomy" id="1359194"/>
    <lineage>
        <taxon>Bacteria</taxon>
        <taxon>Pseudomonadati</taxon>
        <taxon>Pseudomonadota</taxon>
        <taxon>Alphaproteobacteria</taxon>
        <taxon>Rickettsiales</taxon>
        <taxon>Rickettsiaceae</taxon>
        <taxon>Rickettsieae</taxon>
        <taxon>Rickettsia</taxon>
        <taxon>belli group</taxon>
    </lineage>
</organism>
<accession>A0A0F3QMW5</accession>
<dbReference type="InterPro" id="IPR002716">
    <property type="entry name" value="PIN_dom"/>
</dbReference>
<dbReference type="InterPro" id="IPR044153">
    <property type="entry name" value="PIN_Pae0151-like"/>
</dbReference>
<dbReference type="PANTHER" id="PTHR35901:SF1">
    <property type="entry name" value="EXONUCLEASE VAPC9"/>
    <property type="match status" value="1"/>
</dbReference>
<dbReference type="PATRIC" id="fig|1359194.3.peg.1460"/>
<comment type="caution">
    <text evidence="3">The sequence shown here is derived from an EMBL/GenBank/DDBJ whole genome shotgun (WGS) entry which is preliminary data.</text>
</comment>
<keyword evidence="1" id="KW-0460">Magnesium</keyword>
<proteinExistence type="predicted"/>
<dbReference type="Gene3D" id="3.40.50.1010">
    <property type="entry name" value="5'-nuclease"/>
    <property type="match status" value="1"/>
</dbReference>
<evidence type="ECO:0000313" key="4">
    <source>
        <dbReference type="Proteomes" id="UP000033689"/>
    </source>
</evidence>
<dbReference type="AlphaFoldDB" id="A0A0F3QMW5"/>
<dbReference type="PANTHER" id="PTHR35901">
    <property type="entry name" value="RIBONUCLEASE VAPC3"/>
    <property type="match status" value="1"/>
</dbReference>
<sequence length="139" mass="15899">MNLVVDCSFIMSSILPDESAQKNNKIYDQITENIYTLYVPSIFYLECNNVFINSLKRKRINKNDYDDYIKSLNLLPINVDKFCSTPESLYTIARLATEHNLTSYDACYLELALRLEADILTLDKSLIASCQALGIKLVI</sequence>
<dbReference type="InterPro" id="IPR029060">
    <property type="entry name" value="PIN-like_dom_sf"/>
</dbReference>
<evidence type="ECO:0000313" key="3">
    <source>
        <dbReference type="EMBL" id="KJV92794.1"/>
    </source>
</evidence>
<dbReference type="Proteomes" id="UP000033689">
    <property type="component" value="Unassembled WGS sequence"/>
</dbReference>
<gene>
    <name evidence="3" type="ORF">RBEMOGI_1431</name>
</gene>
<name>A0A0F3QMW5_RICBE</name>
<dbReference type="CDD" id="cd09873">
    <property type="entry name" value="PIN_Pae0151-like"/>
    <property type="match status" value="1"/>
</dbReference>
<dbReference type="Pfam" id="PF01850">
    <property type="entry name" value="PIN"/>
    <property type="match status" value="1"/>
</dbReference>
<evidence type="ECO:0000259" key="2">
    <source>
        <dbReference type="Pfam" id="PF01850"/>
    </source>
</evidence>
<dbReference type="RefSeq" id="WP_012151561.1">
    <property type="nucleotide sequence ID" value="NZ_LAOJ01000001.1"/>
</dbReference>